<dbReference type="OrthoDB" id="2690153at2759"/>
<dbReference type="Gene3D" id="3.50.50.60">
    <property type="entry name" value="FAD/NAD(P)-binding domain"/>
    <property type="match status" value="1"/>
</dbReference>
<organism evidence="6 7">
    <name type="scientific">Marasmius oreades</name>
    <name type="common">fairy-ring Marasmius</name>
    <dbReference type="NCBI Taxonomy" id="181124"/>
    <lineage>
        <taxon>Eukaryota</taxon>
        <taxon>Fungi</taxon>
        <taxon>Dikarya</taxon>
        <taxon>Basidiomycota</taxon>
        <taxon>Agaricomycotina</taxon>
        <taxon>Agaricomycetes</taxon>
        <taxon>Agaricomycetidae</taxon>
        <taxon>Agaricales</taxon>
        <taxon>Marasmiineae</taxon>
        <taxon>Marasmiaceae</taxon>
        <taxon>Marasmius</taxon>
    </lineage>
</organism>
<evidence type="ECO:0000256" key="3">
    <source>
        <dbReference type="ARBA" id="ARBA00022827"/>
    </source>
</evidence>
<feature type="domain" description="FAD-binding" evidence="5">
    <location>
        <begin position="12"/>
        <end position="357"/>
    </location>
</feature>
<dbReference type="AlphaFoldDB" id="A0A9P7UTL3"/>
<dbReference type="InterPro" id="IPR002938">
    <property type="entry name" value="FAD-bd"/>
</dbReference>
<dbReference type="GO" id="GO:0071949">
    <property type="term" value="F:FAD binding"/>
    <property type="evidence" value="ECO:0007669"/>
    <property type="project" value="InterPro"/>
</dbReference>
<dbReference type="SUPFAM" id="SSF51905">
    <property type="entry name" value="FAD/NAD(P)-binding domain"/>
    <property type="match status" value="1"/>
</dbReference>
<evidence type="ECO:0000256" key="4">
    <source>
        <dbReference type="ARBA" id="ARBA00023002"/>
    </source>
</evidence>
<gene>
    <name evidence="6" type="ORF">E1B28_007269</name>
</gene>
<dbReference type="PRINTS" id="PR00420">
    <property type="entry name" value="RNGMNOXGNASE"/>
</dbReference>
<name>A0A9P7UTL3_9AGAR</name>
<dbReference type="Gene3D" id="3.30.70.2450">
    <property type="match status" value="1"/>
</dbReference>
<dbReference type="EMBL" id="CM032184">
    <property type="protein sequence ID" value="KAG7093603.1"/>
    <property type="molecule type" value="Genomic_DNA"/>
</dbReference>
<keyword evidence="3" id="KW-0274">FAD</keyword>
<dbReference type="GO" id="GO:0016709">
    <property type="term" value="F:oxidoreductase activity, acting on paired donors, with incorporation or reduction of molecular oxygen, NAD(P)H as one donor, and incorporation of one atom of oxygen"/>
    <property type="evidence" value="ECO:0007669"/>
    <property type="project" value="UniProtKB-ARBA"/>
</dbReference>
<evidence type="ECO:0000256" key="1">
    <source>
        <dbReference type="ARBA" id="ARBA00001974"/>
    </source>
</evidence>
<comment type="cofactor">
    <cofactor evidence="1">
        <name>FAD</name>
        <dbReference type="ChEBI" id="CHEBI:57692"/>
    </cofactor>
</comment>
<evidence type="ECO:0000259" key="5">
    <source>
        <dbReference type="Pfam" id="PF01494"/>
    </source>
</evidence>
<keyword evidence="7" id="KW-1185">Reference proteome</keyword>
<reference evidence="6" key="1">
    <citation type="journal article" date="2021" name="Genome Biol. Evol.">
        <title>The assembled and annotated genome of the fairy-ring fungus Marasmius oreades.</title>
        <authorList>
            <person name="Hiltunen M."/>
            <person name="Ament-Velasquez S.L."/>
            <person name="Johannesson H."/>
        </authorList>
    </citation>
    <scope>NUCLEOTIDE SEQUENCE</scope>
    <source>
        <strain evidence="6">03SP1</strain>
    </source>
</reference>
<dbReference type="Proteomes" id="UP001049176">
    <property type="component" value="Chromosome 4"/>
</dbReference>
<dbReference type="KEGG" id="more:E1B28_007269"/>
<dbReference type="Pfam" id="PF01494">
    <property type="entry name" value="FAD_binding_3"/>
    <property type="match status" value="1"/>
</dbReference>
<evidence type="ECO:0000313" key="6">
    <source>
        <dbReference type="EMBL" id="KAG7093603.1"/>
    </source>
</evidence>
<dbReference type="InterPro" id="IPR036188">
    <property type="entry name" value="FAD/NAD-bd_sf"/>
</dbReference>
<sequence length="579" mass="63095">MAPGPRPSTAPEVLVVGAGPSGLVAALSLLRNGVSVRIIEKDPRHRLGQRGAGITPRSLEAFKALGMIDRLMDRSIPIPMLKIHDLYGGLAGGKIYEMSPFTLPTPNVPFPNIMCLGQNSLEALLREELNNCGVPVEHGTELITFSQSADSVCVKISKNGMLEQAEYSWLVGADGARGVVRKILGLTFLGETSNMNNICVGDLIVHGLDSQFWHMWGEASTNMISLRPTEALPLFSFILSGKDVDRERLISEEGCIQRFIADNISAPELEFGAVTWKSTYRPNVRMVNKMGEGRAFLVGDAAHVHSFTGAQGMNTGVQDSFALGWKLALVHRGLSPPSLLATYDEERLPVIAEMLNQTTSLLNKNLRGQAKPSSWRRDGNLFQLGINCRWSSLVLDQGRDDGQVREASSSTGYPIDLYGGNDGDGDKTLRAGDRAPDAAGLRLVHATFHGKNRGDPQQCRLFDILDAAIHTLLLFNSDSDRLASILDVLEEYPEGVIRTAMVVRGGEVVVFCGEQPDFILEDGEEYAYTTYDLENGCDIAVIRPDGILGAIVKDKSGLREYFGRLFVHWQSTEAPASGV</sequence>
<protein>
    <recommendedName>
        <fullName evidence="5">FAD-binding domain-containing protein</fullName>
    </recommendedName>
</protein>
<evidence type="ECO:0000256" key="2">
    <source>
        <dbReference type="ARBA" id="ARBA00022630"/>
    </source>
</evidence>
<keyword evidence="2" id="KW-0285">Flavoprotein</keyword>
<keyword evidence="4" id="KW-0560">Oxidoreductase</keyword>
<dbReference type="GeneID" id="66076345"/>
<accession>A0A9P7UTL3</accession>
<dbReference type="PANTHER" id="PTHR43004">
    <property type="entry name" value="TRK SYSTEM POTASSIUM UPTAKE PROTEIN"/>
    <property type="match status" value="1"/>
</dbReference>
<dbReference type="RefSeq" id="XP_043010073.1">
    <property type="nucleotide sequence ID" value="XM_043151991.1"/>
</dbReference>
<comment type="caution">
    <text evidence="6">The sequence shown here is derived from an EMBL/GenBank/DDBJ whole genome shotgun (WGS) entry which is preliminary data.</text>
</comment>
<dbReference type="PANTHER" id="PTHR43004:SF19">
    <property type="entry name" value="BINDING MONOOXYGENASE, PUTATIVE (JCVI)-RELATED"/>
    <property type="match status" value="1"/>
</dbReference>
<dbReference type="InterPro" id="IPR050641">
    <property type="entry name" value="RIFMO-like"/>
</dbReference>
<proteinExistence type="predicted"/>
<evidence type="ECO:0000313" key="7">
    <source>
        <dbReference type="Proteomes" id="UP001049176"/>
    </source>
</evidence>